<evidence type="ECO:0000313" key="3">
    <source>
        <dbReference type="Proteomes" id="UP000734854"/>
    </source>
</evidence>
<accession>A0A8J5KUZ9</accession>
<keyword evidence="3" id="KW-1185">Reference proteome</keyword>
<feature type="transmembrane region" description="Helical" evidence="1">
    <location>
        <begin position="106"/>
        <end position="128"/>
    </location>
</feature>
<organism evidence="2 3">
    <name type="scientific">Zingiber officinale</name>
    <name type="common">Ginger</name>
    <name type="synonym">Amomum zingiber</name>
    <dbReference type="NCBI Taxonomy" id="94328"/>
    <lineage>
        <taxon>Eukaryota</taxon>
        <taxon>Viridiplantae</taxon>
        <taxon>Streptophyta</taxon>
        <taxon>Embryophyta</taxon>
        <taxon>Tracheophyta</taxon>
        <taxon>Spermatophyta</taxon>
        <taxon>Magnoliopsida</taxon>
        <taxon>Liliopsida</taxon>
        <taxon>Zingiberales</taxon>
        <taxon>Zingiberaceae</taxon>
        <taxon>Zingiber</taxon>
    </lineage>
</organism>
<comment type="caution">
    <text evidence="2">The sequence shown here is derived from an EMBL/GenBank/DDBJ whole genome shotgun (WGS) entry which is preliminary data.</text>
</comment>
<proteinExistence type="predicted"/>
<reference evidence="2 3" key="1">
    <citation type="submission" date="2020-08" db="EMBL/GenBank/DDBJ databases">
        <title>Plant Genome Project.</title>
        <authorList>
            <person name="Zhang R.-G."/>
        </authorList>
    </citation>
    <scope>NUCLEOTIDE SEQUENCE [LARGE SCALE GENOMIC DNA]</scope>
    <source>
        <tissue evidence="2">Rhizome</tissue>
    </source>
</reference>
<dbReference type="InterPro" id="IPR019396">
    <property type="entry name" value="TM_Fragile-X-F-assoc"/>
</dbReference>
<sequence length="525" mass="59989">MHRQRAMSWRKVGKAAQALAAHALLFCFTLFLALKIDGRTPYSWWTIFVPLWLFHAVTARGRFSLPAPSLPHDRHWAPCHAVVAVPLLIAFELLLCIYLHNISVNAGRYINLKVVFLPLLAFEITILVDNFRMCKALMPGDEESMSDEAIWETLPVSSIELNSSIHHCSDECDVDALGWIAECFAFLVSTKWSNPMIHRRYHGEASSSTAIRYRDWNSGLLLSSIEDHDQGVCSLQDIGGHIMKVPIVVFQVLFCMRLEGTPPSARHIPIFALFSPLFILQGAAVLYAFLTLVEKLVLLLDFGTIDTRYLRISSNVHDFFAFVHHGSRLLGWWSIDEESREEQARLFYTEETGYLFPLRLLSRHLSDRMNNQLLCLKKSELAEAVMAIRDAPHITSISCMIDIRVYLLALFVSVYNTFCGYPPEVVKKMAKRDLAEEVWRLQAALGEQAEITKYSQQEYERLQNVRIQSKRKCYVGFALRQKYARSSFHVVTGFSASKVLSCSEKCKKCPICRVPIEERMPVYDV</sequence>
<evidence type="ECO:0008006" key="4">
    <source>
        <dbReference type="Google" id="ProtNLM"/>
    </source>
</evidence>
<evidence type="ECO:0000313" key="2">
    <source>
        <dbReference type="EMBL" id="KAG6500393.1"/>
    </source>
</evidence>
<keyword evidence="1" id="KW-0472">Membrane</keyword>
<gene>
    <name evidence="2" type="ORF">ZIOFF_040238</name>
</gene>
<feature type="transmembrane region" description="Helical" evidence="1">
    <location>
        <begin position="75"/>
        <end position="100"/>
    </location>
</feature>
<keyword evidence="1" id="KW-1133">Transmembrane helix</keyword>
<dbReference type="Pfam" id="PF10269">
    <property type="entry name" value="Tmemb_185A"/>
    <property type="match status" value="2"/>
</dbReference>
<keyword evidence="1" id="KW-0812">Transmembrane</keyword>
<dbReference type="PANTHER" id="PTHR46859:SF6">
    <property type="entry name" value="TRANSMEMBRANE FRAGILE-X-F-ASSOCIATED PROTEIN"/>
    <property type="match status" value="1"/>
</dbReference>
<dbReference type="EMBL" id="JACMSC010000011">
    <property type="protein sequence ID" value="KAG6500393.1"/>
    <property type="molecule type" value="Genomic_DNA"/>
</dbReference>
<name>A0A8J5KUZ9_ZINOF</name>
<evidence type="ECO:0000256" key="1">
    <source>
        <dbReference type="SAM" id="Phobius"/>
    </source>
</evidence>
<dbReference type="AlphaFoldDB" id="A0A8J5KUZ9"/>
<dbReference type="Proteomes" id="UP000734854">
    <property type="component" value="Unassembled WGS sequence"/>
</dbReference>
<protein>
    <recommendedName>
        <fullName evidence="4">Transmembrane Fragile-X-F-associated protein</fullName>
    </recommendedName>
</protein>
<dbReference type="PANTHER" id="PTHR46859">
    <property type="entry name" value="TRANSMEMBRANE FRAGILE-X-F-ASSOCIATED PROTEIN"/>
    <property type="match status" value="1"/>
</dbReference>
<feature type="transmembrane region" description="Helical" evidence="1">
    <location>
        <begin position="43"/>
        <end position="63"/>
    </location>
</feature>